<keyword evidence="3" id="KW-1185">Reference proteome</keyword>
<keyword evidence="1" id="KW-1133">Transmembrane helix</keyword>
<evidence type="ECO:0008006" key="4">
    <source>
        <dbReference type="Google" id="ProtNLM"/>
    </source>
</evidence>
<reference evidence="2 3" key="1">
    <citation type="submission" date="2022-10" db="EMBL/GenBank/DDBJ databases">
        <title>Sphingomonas sp.</title>
        <authorList>
            <person name="Jin C."/>
        </authorList>
    </citation>
    <scope>NUCLEOTIDE SEQUENCE [LARGE SCALE GENOMIC DNA]</scope>
    <source>
        <strain evidence="2 3">BN140010</strain>
    </source>
</reference>
<keyword evidence="1" id="KW-0812">Transmembrane</keyword>
<dbReference type="EMBL" id="JAPDOB010000001">
    <property type="protein sequence ID" value="MCW3797548.1"/>
    <property type="molecule type" value="Genomic_DNA"/>
</dbReference>
<accession>A0ABT3JER6</accession>
<evidence type="ECO:0000313" key="3">
    <source>
        <dbReference type="Proteomes" id="UP001526246"/>
    </source>
</evidence>
<name>A0ABT3JER6_9SPHN</name>
<organism evidence="2 3">
    <name type="scientific">Sphingomonas arvum</name>
    <dbReference type="NCBI Taxonomy" id="2992113"/>
    <lineage>
        <taxon>Bacteria</taxon>
        <taxon>Pseudomonadati</taxon>
        <taxon>Pseudomonadota</taxon>
        <taxon>Alphaproteobacteria</taxon>
        <taxon>Sphingomonadales</taxon>
        <taxon>Sphingomonadaceae</taxon>
        <taxon>Sphingomonas</taxon>
    </lineage>
</organism>
<evidence type="ECO:0000256" key="1">
    <source>
        <dbReference type="SAM" id="Phobius"/>
    </source>
</evidence>
<gene>
    <name evidence="2" type="ORF">OMW55_07000</name>
</gene>
<evidence type="ECO:0000313" key="2">
    <source>
        <dbReference type="EMBL" id="MCW3797548.1"/>
    </source>
</evidence>
<dbReference type="RefSeq" id="WP_264881833.1">
    <property type="nucleotide sequence ID" value="NZ_JAPDOB010000001.1"/>
</dbReference>
<keyword evidence="1" id="KW-0472">Membrane</keyword>
<comment type="caution">
    <text evidence="2">The sequence shown here is derived from an EMBL/GenBank/DDBJ whole genome shotgun (WGS) entry which is preliminary data.</text>
</comment>
<proteinExistence type="predicted"/>
<dbReference type="Proteomes" id="UP001526246">
    <property type="component" value="Unassembled WGS sequence"/>
</dbReference>
<feature type="transmembrane region" description="Helical" evidence="1">
    <location>
        <begin position="28"/>
        <end position="48"/>
    </location>
</feature>
<protein>
    <recommendedName>
        <fullName evidence="4">Aa3-type cytochrome c oxidase subunit IV</fullName>
    </recommendedName>
</protein>
<sequence>MSIHTSEPNGNPVEFKRHVNDYTRVMALLKWGGIASLVVALLVVIIIAS</sequence>